<dbReference type="AlphaFoldDB" id="A0ABD6HEJ8"/>
<evidence type="ECO:0000313" key="4">
    <source>
        <dbReference type="Proteomes" id="UP000179454"/>
    </source>
</evidence>
<protein>
    <submittedName>
        <fullName evidence="3">Helix-turn-helix domain-containing protein</fullName>
    </submittedName>
</protein>
<gene>
    <name evidence="3" type="ORF">BBK91_025735</name>
    <name evidence="2" type="ORF">BBL17_026645</name>
</gene>
<dbReference type="RefSeq" id="WP_015918244.1">
    <property type="nucleotide sequence ID" value="NZ_JAALXY010000026.1"/>
</dbReference>
<evidence type="ECO:0000259" key="1">
    <source>
        <dbReference type="PROSITE" id="PS50943"/>
    </source>
</evidence>
<dbReference type="Pfam" id="PF01381">
    <property type="entry name" value="HTH_3"/>
    <property type="match status" value="1"/>
</dbReference>
<dbReference type="EMBL" id="MBFA02000029">
    <property type="protein sequence ID" value="MUP13245.1"/>
    <property type="molecule type" value="Genomic_DNA"/>
</dbReference>
<reference evidence="4 5" key="1">
    <citation type="submission" date="2019-11" db="EMBL/GenBank/DDBJ databases">
        <title>Whole-genome sequencing of Allorhizobium vitis.</title>
        <authorList>
            <person name="Gan H.M."/>
            <person name="Savka M.A."/>
        </authorList>
    </citation>
    <scope>NUCLEOTIDE SEQUENCE [LARGE SCALE GENOMIC DNA]</scope>
    <source>
        <strain evidence="3 5">RF2/1</strain>
        <strain evidence="2 4">T1/7</strain>
    </source>
</reference>
<dbReference type="SUPFAM" id="SSF47413">
    <property type="entry name" value="lambda repressor-like DNA-binding domains"/>
    <property type="match status" value="1"/>
</dbReference>
<dbReference type="SMART" id="SM00530">
    <property type="entry name" value="HTH_XRE"/>
    <property type="match status" value="1"/>
</dbReference>
<dbReference type="EMBL" id="MBFE02000034">
    <property type="protein sequence ID" value="MUO45351.1"/>
    <property type="molecule type" value="Genomic_DNA"/>
</dbReference>
<dbReference type="PROSITE" id="PS50943">
    <property type="entry name" value="HTH_CROC1"/>
    <property type="match status" value="1"/>
</dbReference>
<dbReference type="Proteomes" id="UP000179454">
    <property type="component" value="Unassembled WGS sequence"/>
</dbReference>
<evidence type="ECO:0000313" key="5">
    <source>
        <dbReference type="Proteomes" id="UP000179536"/>
    </source>
</evidence>
<proteinExistence type="predicted"/>
<comment type="caution">
    <text evidence="3">The sequence shown here is derived from an EMBL/GenBank/DDBJ whole genome shotgun (WGS) entry which is preliminary data.</text>
</comment>
<evidence type="ECO:0000313" key="2">
    <source>
        <dbReference type="EMBL" id="MUO45351.1"/>
    </source>
</evidence>
<dbReference type="InterPro" id="IPR001387">
    <property type="entry name" value="Cro/C1-type_HTH"/>
</dbReference>
<dbReference type="CDD" id="cd00093">
    <property type="entry name" value="HTH_XRE"/>
    <property type="match status" value="1"/>
</dbReference>
<accession>A0ABD6HEJ8</accession>
<feature type="domain" description="HTH cro/C1-type" evidence="1">
    <location>
        <begin position="21"/>
        <end position="75"/>
    </location>
</feature>
<sequence length="138" mass="15164">MSYKVHIKASDVIDVHVGCRIRLQRVLKGMSQKALAEGVGVTFQQVQKYETGTNRIGSSRLQAVARILSVPVAFFFEDGPQSSSPSQLPEAGIGKEITRFIRSEEGLALNLAFTKIQDANVRRKVIGLVKTLAKEHAE</sequence>
<keyword evidence="4" id="KW-1185">Reference proteome</keyword>
<dbReference type="Proteomes" id="UP000179536">
    <property type="component" value="Unassembled WGS sequence"/>
</dbReference>
<dbReference type="Gene3D" id="1.10.260.40">
    <property type="entry name" value="lambda repressor-like DNA-binding domains"/>
    <property type="match status" value="1"/>
</dbReference>
<organism evidence="3 5">
    <name type="scientific">Agrobacterium vitis</name>
    <name type="common">Rhizobium vitis</name>
    <dbReference type="NCBI Taxonomy" id="373"/>
    <lineage>
        <taxon>Bacteria</taxon>
        <taxon>Pseudomonadati</taxon>
        <taxon>Pseudomonadota</taxon>
        <taxon>Alphaproteobacteria</taxon>
        <taxon>Hyphomicrobiales</taxon>
        <taxon>Rhizobiaceae</taxon>
        <taxon>Rhizobium/Agrobacterium group</taxon>
        <taxon>Agrobacterium</taxon>
    </lineage>
</organism>
<dbReference type="InterPro" id="IPR010982">
    <property type="entry name" value="Lambda_DNA-bd_dom_sf"/>
</dbReference>
<evidence type="ECO:0000313" key="3">
    <source>
        <dbReference type="EMBL" id="MUP13245.1"/>
    </source>
</evidence>
<name>A0ABD6HEJ8_AGRVI</name>